<dbReference type="Gene3D" id="3.40.630.30">
    <property type="match status" value="1"/>
</dbReference>
<reference evidence="4 5" key="1">
    <citation type="submission" date="2014-03" db="EMBL/GenBank/DDBJ databases">
        <title>Genomics of Bifidobacteria.</title>
        <authorList>
            <person name="Ventura M."/>
            <person name="Milani C."/>
            <person name="Lugli G.A."/>
        </authorList>
    </citation>
    <scope>NUCLEOTIDE SEQUENCE [LARGE SCALE GENOMIC DNA]</scope>
    <source>
        <strain evidence="4 5">LMG 21775</strain>
    </source>
</reference>
<dbReference type="STRING" id="218140.BPSY_1990"/>
<evidence type="ECO:0000259" key="3">
    <source>
        <dbReference type="PROSITE" id="PS51186"/>
    </source>
</evidence>
<dbReference type="PANTHER" id="PTHR43877:SF2">
    <property type="entry name" value="AMINOALKYLPHOSPHONATE N-ACETYLTRANSFERASE-RELATED"/>
    <property type="match status" value="1"/>
</dbReference>
<dbReference type="PROSITE" id="PS51186">
    <property type="entry name" value="GNAT"/>
    <property type="match status" value="1"/>
</dbReference>
<keyword evidence="2" id="KW-0012">Acyltransferase</keyword>
<evidence type="ECO:0000313" key="4">
    <source>
        <dbReference type="EMBL" id="KFI81581.1"/>
    </source>
</evidence>
<dbReference type="RefSeq" id="WP_033497460.1">
    <property type="nucleotide sequence ID" value="NZ_JGZI01000010.1"/>
</dbReference>
<sequence>MSDWHVEEISWDQQEGRMLRQKQRDELDARYGNDTHEPGTPPSADDVTVFLIARDIHGTAVACGGLRSIHDSALGSDVMEIKRMYATPKARGKGASTAILTALRNAARDRGAKCLVLETGTSQPDAIRFYEKHGFTRIPLFGAYRESKLSYCYASKL</sequence>
<dbReference type="SUPFAM" id="SSF55729">
    <property type="entry name" value="Acyl-CoA N-acyltransferases (Nat)"/>
    <property type="match status" value="1"/>
</dbReference>
<name>A0A087CE81_9BIFI</name>
<dbReference type="PANTHER" id="PTHR43877">
    <property type="entry name" value="AMINOALKYLPHOSPHONATE N-ACETYLTRANSFERASE-RELATED-RELATED"/>
    <property type="match status" value="1"/>
</dbReference>
<gene>
    <name evidence="4" type="ORF">BPSY_1990</name>
</gene>
<organism evidence="4 5">
    <name type="scientific">Bifidobacterium psychraerophilum</name>
    <dbReference type="NCBI Taxonomy" id="218140"/>
    <lineage>
        <taxon>Bacteria</taxon>
        <taxon>Bacillati</taxon>
        <taxon>Actinomycetota</taxon>
        <taxon>Actinomycetes</taxon>
        <taxon>Bifidobacteriales</taxon>
        <taxon>Bifidobacteriaceae</taxon>
        <taxon>Bifidobacterium</taxon>
    </lineage>
</organism>
<evidence type="ECO:0000313" key="5">
    <source>
        <dbReference type="Proteomes" id="UP000029050"/>
    </source>
</evidence>
<dbReference type="Proteomes" id="UP000029050">
    <property type="component" value="Unassembled WGS sequence"/>
</dbReference>
<keyword evidence="5" id="KW-1185">Reference proteome</keyword>
<accession>A0A087CE81</accession>
<dbReference type="GO" id="GO:0016747">
    <property type="term" value="F:acyltransferase activity, transferring groups other than amino-acyl groups"/>
    <property type="evidence" value="ECO:0007669"/>
    <property type="project" value="InterPro"/>
</dbReference>
<dbReference type="AlphaFoldDB" id="A0A087CE81"/>
<dbReference type="InterPro" id="IPR050832">
    <property type="entry name" value="Bact_Acetyltransf"/>
</dbReference>
<dbReference type="InterPro" id="IPR000182">
    <property type="entry name" value="GNAT_dom"/>
</dbReference>
<keyword evidence="1 4" id="KW-0808">Transferase</keyword>
<dbReference type="eggNOG" id="COG0456">
    <property type="taxonomic scope" value="Bacteria"/>
</dbReference>
<evidence type="ECO:0000256" key="1">
    <source>
        <dbReference type="ARBA" id="ARBA00022679"/>
    </source>
</evidence>
<proteinExistence type="predicted"/>
<comment type="caution">
    <text evidence="4">The sequence shown here is derived from an EMBL/GenBank/DDBJ whole genome shotgun (WGS) entry which is preliminary data.</text>
</comment>
<evidence type="ECO:0000256" key="2">
    <source>
        <dbReference type="ARBA" id="ARBA00023315"/>
    </source>
</evidence>
<dbReference type="EMBL" id="JGZI01000010">
    <property type="protein sequence ID" value="KFI81581.1"/>
    <property type="molecule type" value="Genomic_DNA"/>
</dbReference>
<dbReference type="InterPro" id="IPR016181">
    <property type="entry name" value="Acyl_CoA_acyltransferase"/>
</dbReference>
<dbReference type="Pfam" id="PF00583">
    <property type="entry name" value="Acetyltransf_1"/>
    <property type="match status" value="1"/>
</dbReference>
<feature type="domain" description="N-acetyltransferase" evidence="3">
    <location>
        <begin position="4"/>
        <end position="157"/>
    </location>
</feature>
<protein>
    <submittedName>
        <fullName evidence="4">GCN5-like N-acetyltransferase</fullName>
    </submittedName>
</protein>